<evidence type="ECO:0000313" key="2">
    <source>
        <dbReference type="Proteomes" id="UP001219525"/>
    </source>
</evidence>
<dbReference type="EMBL" id="JARJCW010000070">
    <property type="protein sequence ID" value="KAJ7198959.1"/>
    <property type="molecule type" value="Genomic_DNA"/>
</dbReference>
<protein>
    <submittedName>
        <fullName evidence="1">Uncharacterized protein</fullName>
    </submittedName>
</protein>
<proteinExistence type="predicted"/>
<gene>
    <name evidence="1" type="ORF">GGX14DRAFT_401587</name>
</gene>
<name>A0AAD6Y364_9AGAR</name>
<sequence length="152" mass="16874">MLLTAVTLFFGCVPALLFMTWLSSAASVTPKLGKLIAADSARLIAAARQSLCPVRISSARVCPGLLRSAHYVVSRSGQATQQAGLEMGNTKYIQFLSKNPDKNSTTPALRVPLPYRAFLRYSCELEEQVNNSLYDREKPHTRDDLRQRRACK</sequence>
<dbReference type="AlphaFoldDB" id="A0AAD6Y364"/>
<accession>A0AAD6Y364</accession>
<comment type="caution">
    <text evidence="1">The sequence shown here is derived from an EMBL/GenBank/DDBJ whole genome shotgun (WGS) entry which is preliminary data.</text>
</comment>
<evidence type="ECO:0000313" key="1">
    <source>
        <dbReference type="EMBL" id="KAJ7198959.1"/>
    </source>
</evidence>
<reference evidence="1" key="1">
    <citation type="submission" date="2023-03" db="EMBL/GenBank/DDBJ databases">
        <title>Massive genome expansion in bonnet fungi (Mycena s.s.) driven by repeated elements and novel gene families across ecological guilds.</title>
        <authorList>
            <consortium name="Lawrence Berkeley National Laboratory"/>
            <person name="Harder C.B."/>
            <person name="Miyauchi S."/>
            <person name="Viragh M."/>
            <person name="Kuo A."/>
            <person name="Thoen E."/>
            <person name="Andreopoulos B."/>
            <person name="Lu D."/>
            <person name="Skrede I."/>
            <person name="Drula E."/>
            <person name="Henrissat B."/>
            <person name="Morin E."/>
            <person name="Kohler A."/>
            <person name="Barry K."/>
            <person name="LaButti K."/>
            <person name="Morin E."/>
            <person name="Salamov A."/>
            <person name="Lipzen A."/>
            <person name="Mereny Z."/>
            <person name="Hegedus B."/>
            <person name="Baldrian P."/>
            <person name="Stursova M."/>
            <person name="Weitz H."/>
            <person name="Taylor A."/>
            <person name="Grigoriev I.V."/>
            <person name="Nagy L.G."/>
            <person name="Martin F."/>
            <person name="Kauserud H."/>
        </authorList>
    </citation>
    <scope>NUCLEOTIDE SEQUENCE</scope>
    <source>
        <strain evidence="1">9144</strain>
    </source>
</reference>
<organism evidence="1 2">
    <name type="scientific">Mycena pura</name>
    <dbReference type="NCBI Taxonomy" id="153505"/>
    <lineage>
        <taxon>Eukaryota</taxon>
        <taxon>Fungi</taxon>
        <taxon>Dikarya</taxon>
        <taxon>Basidiomycota</taxon>
        <taxon>Agaricomycotina</taxon>
        <taxon>Agaricomycetes</taxon>
        <taxon>Agaricomycetidae</taxon>
        <taxon>Agaricales</taxon>
        <taxon>Marasmiineae</taxon>
        <taxon>Mycenaceae</taxon>
        <taxon>Mycena</taxon>
    </lineage>
</organism>
<dbReference type="Proteomes" id="UP001219525">
    <property type="component" value="Unassembled WGS sequence"/>
</dbReference>
<keyword evidence="2" id="KW-1185">Reference proteome</keyword>